<dbReference type="AlphaFoldDB" id="A0A2A5S0I9"/>
<protein>
    <submittedName>
        <fullName evidence="1">Uncharacterized protein</fullName>
    </submittedName>
</protein>
<sequence>MAELIIQHTDMTPEEVMEKIETIMLVNSAEHLFMNLATNPDHFVLTATDKNRQEVIEYTGGSPLPTRFFAHYGDVQGLRSSLSQDYQVQAAGTAKLEDGTIIGGVRHQIKQEKDGLRFKALVEFPSVLPRYMIRKHQYHLACEFRRWIGYVINA</sequence>
<reference evidence="1 2" key="1">
    <citation type="submission" date="2014-12" db="EMBL/GenBank/DDBJ databases">
        <title>Draft genome sequences of 10 type strains of Lactococcus.</title>
        <authorList>
            <person name="Sun Z."/>
            <person name="Zhong Z."/>
            <person name="Liu W."/>
            <person name="Zhang W."/>
            <person name="Zhang H."/>
        </authorList>
    </citation>
    <scope>NUCLEOTIDE SEQUENCE [LARGE SCALE GENOMIC DNA]</scope>
    <source>
        <strain evidence="1 2">DSM 20686</strain>
    </source>
</reference>
<accession>A0A2A5S0I9</accession>
<dbReference type="STRING" id="1348632.GCA_001591745_00814"/>
<dbReference type="EMBL" id="JXJX01000006">
    <property type="protein sequence ID" value="PCS06973.1"/>
    <property type="molecule type" value="Genomic_DNA"/>
</dbReference>
<proteinExistence type="predicted"/>
<name>A0A2A5S0I9_9LACT</name>
<evidence type="ECO:0000313" key="1">
    <source>
        <dbReference type="EMBL" id="PCS06973.1"/>
    </source>
</evidence>
<organism evidence="1 2">
    <name type="scientific">Pseudolactococcus plantarum</name>
    <dbReference type="NCBI Taxonomy" id="1365"/>
    <lineage>
        <taxon>Bacteria</taxon>
        <taxon>Bacillati</taxon>
        <taxon>Bacillota</taxon>
        <taxon>Bacilli</taxon>
        <taxon>Lactobacillales</taxon>
        <taxon>Streptococcaceae</taxon>
        <taxon>Pseudolactococcus</taxon>
    </lineage>
</organism>
<evidence type="ECO:0000313" key="2">
    <source>
        <dbReference type="Proteomes" id="UP000242246"/>
    </source>
</evidence>
<comment type="caution">
    <text evidence="1">The sequence shown here is derived from an EMBL/GenBank/DDBJ whole genome shotgun (WGS) entry which is preliminary data.</text>
</comment>
<gene>
    <name evidence="1" type="ORF">RU87_GL001433</name>
</gene>
<dbReference type="Proteomes" id="UP000242246">
    <property type="component" value="Unassembled WGS sequence"/>
</dbReference>
<keyword evidence="2" id="KW-1185">Reference proteome</keyword>